<organism evidence="1 2">
    <name type="scientific">Bradyrhizobium ivorense</name>
    <dbReference type="NCBI Taxonomy" id="2511166"/>
    <lineage>
        <taxon>Bacteria</taxon>
        <taxon>Pseudomonadati</taxon>
        <taxon>Pseudomonadota</taxon>
        <taxon>Alphaproteobacteria</taxon>
        <taxon>Hyphomicrobiales</taxon>
        <taxon>Nitrobacteraceae</taxon>
        <taxon>Bradyrhizobium</taxon>
    </lineage>
</organism>
<dbReference type="EMBL" id="CAADFC020000016">
    <property type="protein sequence ID" value="VIO72483.1"/>
    <property type="molecule type" value="Genomic_DNA"/>
</dbReference>
<dbReference type="AlphaFoldDB" id="A0A508TBR9"/>
<proteinExistence type="predicted"/>
<name>A0A508TBR9_9BRAD</name>
<protein>
    <submittedName>
        <fullName evidence="1">Uncharacterized protein</fullName>
    </submittedName>
</protein>
<sequence>MGVIMIKCPRSGRAITTGMNTDRETFQCRALFFSRTYCTTCRITHEWFARDAWVYEPEEMPKAG</sequence>
<keyword evidence="2" id="KW-1185">Reference proteome</keyword>
<comment type="caution">
    <text evidence="1">The sequence shown here is derived from an EMBL/GenBank/DDBJ whole genome shotgun (WGS) entry which is preliminary data.</text>
</comment>
<evidence type="ECO:0000313" key="1">
    <source>
        <dbReference type="EMBL" id="VIO72483.1"/>
    </source>
</evidence>
<gene>
    <name evidence="1" type="ORF">CI1B_41280</name>
</gene>
<accession>A0A508TBR9</accession>
<dbReference type="Proteomes" id="UP000328092">
    <property type="component" value="Unassembled WGS sequence"/>
</dbReference>
<dbReference type="RefSeq" id="WP_139861371.1">
    <property type="nucleotide sequence ID" value="NZ_CAADFC020000016.1"/>
</dbReference>
<reference evidence="1" key="1">
    <citation type="submission" date="2019-02" db="EMBL/GenBank/DDBJ databases">
        <authorList>
            <person name="Pothier F.J."/>
        </authorList>
    </citation>
    <scope>NUCLEOTIDE SEQUENCE</scope>
    <source>
        <strain evidence="1">CI-1B</strain>
    </source>
</reference>
<dbReference type="OrthoDB" id="7960669at2"/>
<evidence type="ECO:0000313" key="2">
    <source>
        <dbReference type="Proteomes" id="UP000328092"/>
    </source>
</evidence>